<dbReference type="SMART" id="SM00086">
    <property type="entry name" value="PAC"/>
    <property type="match status" value="1"/>
</dbReference>
<dbReference type="RefSeq" id="WP_152729510.1">
    <property type="nucleotide sequence ID" value="NZ_JAABOZ010000003.1"/>
</dbReference>
<evidence type="ECO:0000313" key="5">
    <source>
        <dbReference type="Proteomes" id="UP000470470"/>
    </source>
</evidence>
<dbReference type="InterPro" id="IPR052016">
    <property type="entry name" value="Bact_Sigma-Reg"/>
</dbReference>
<sequence length="554" mass="58997">MTTSTGDRPPPPDLTEAQLGLALEAAQLGLWDWDVVTGRLVWSERSLEMFGVPLEQRTGSVTDIEAPIHPDDLPAVQGALEQAVATAGVVDVEFRTVWPDGSVHWVHARGRALVDGAGHVWRVIGTNDDVTALRAAEQERARDAARMAGLVGVAQALGDAQDELEVLQVVAERGVRLMGADGAVLGLLADDGRRVRALTSGQLAEDVRAEVAEMPVGVPVPLVVTAVTGEAVFFGDRAALAERYPGAVELYERARTQASATVPLLARGRVVGALGVAFRGPRTWRPADRELLETFAALTAQAVERIRAREAERAATRAGQRLSEMLQRSLLTDPPEPNDLRIAVRYQPATREAQVGGDWYDAFLSSGGTTLVIGDVAGHDRTATAGMAQVRNVLRGVAQTVGEPPGAVLGALDRALQQLRVPTLTTAVICQLDGPGPGGGRLLRWSNAGHPPPLVLHPDGTTELLWRRPDLLLGVDPAAGRADHELVLEPGATLVLYTDGLVERRGESLDDAFERLRLAAAGLHDLPTEQVCDVLLGRLGSDAEDDVALLVLRP</sequence>
<evidence type="ECO:0000259" key="2">
    <source>
        <dbReference type="PROSITE" id="PS50112"/>
    </source>
</evidence>
<evidence type="ECO:0000256" key="1">
    <source>
        <dbReference type="ARBA" id="ARBA00022801"/>
    </source>
</evidence>
<dbReference type="CDD" id="cd00130">
    <property type="entry name" value="PAS"/>
    <property type="match status" value="1"/>
</dbReference>
<dbReference type="InterPro" id="IPR001932">
    <property type="entry name" value="PPM-type_phosphatase-like_dom"/>
</dbReference>
<dbReference type="GO" id="GO:0016791">
    <property type="term" value="F:phosphatase activity"/>
    <property type="evidence" value="ECO:0007669"/>
    <property type="project" value="TreeGrafter"/>
</dbReference>
<dbReference type="Gene3D" id="2.10.70.100">
    <property type="match status" value="1"/>
</dbReference>
<keyword evidence="1" id="KW-0378">Hydrolase</keyword>
<dbReference type="PROSITE" id="PS50113">
    <property type="entry name" value="PAC"/>
    <property type="match status" value="1"/>
</dbReference>
<keyword evidence="5" id="KW-1185">Reference proteome</keyword>
<dbReference type="EMBL" id="JAAGWK010000018">
    <property type="protein sequence ID" value="NEL54913.1"/>
    <property type="molecule type" value="Genomic_DNA"/>
</dbReference>
<dbReference type="PANTHER" id="PTHR43156">
    <property type="entry name" value="STAGE II SPORULATION PROTEIN E-RELATED"/>
    <property type="match status" value="1"/>
</dbReference>
<dbReference type="PROSITE" id="PS50112">
    <property type="entry name" value="PAS"/>
    <property type="match status" value="1"/>
</dbReference>
<dbReference type="InterPro" id="IPR000700">
    <property type="entry name" value="PAS-assoc_C"/>
</dbReference>
<dbReference type="AlphaFoldDB" id="A0A7K3WHB8"/>
<dbReference type="PANTHER" id="PTHR43156:SF2">
    <property type="entry name" value="STAGE II SPORULATION PROTEIN E"/>
    <property type="match status" value="1"/>
</dbReference>
<dbReference type="Gene3D" id="3.60.40.10">
    <property type="entry name" value="PPM-type phosphatase domain"/>
    <property type="match status" value="1"/>
</dbReference>
<dbReference type="Gene3D" id="3.30.450.20">
    <property type="entry name" value="PAS domain"/>
    <property type="match status" value="1"/>
</dbReference>
<dbReference type="InterPro" id="IPR000014">
    <property type="entry name" value="PAS"/>
</dbReference>
<feature type="domain" description="PAC" evidence="3">
    <location>
        <begin position="90"/>
        <end position="142"/>
    </location>
</feature>
<dbReference type="SUPFAM" id="SSF55785">
    <property type="entry name" value="PYP-like sensor domain (PAS domain)"/>
    <property type="match status" value="1"/>
</dbReference>
<dbReference type="Gene3D" id="3.30.450.40">
    <property type="match status" value="1"/>
</dbReference>
<dbReference type="InterPro" id="IPR036457">
    <property type="entry name" value="PPM-type-like_dom_sf"/>
</dbReference>
<name>A0A7K3WHB8_9ACTN</name>
<dbReference type="InterPro" id="IPR013655">
    <property type="entry name" value="PAS_fold_3"/>
</dbReference>
<evidence type="ECO:0000313" key="4">
    <source>
        <dbReference type="EMBL" id="NEL54913.1"/>
    </source>
</evidence>
<dbReference type="SMART" id="SM00331">
    <property type="entry name" value="PP2C_SIG"/>
    <property type="match status" value="1"/>
</dbReference>
<dbReference type="InterPro" id="IPR001610">
    <property type="entry name" value="PAC"/>
</dbReference>
<reference evidence="4 5" key="1">
    <citation type="submission" date="2020-02" db="EMBL/GenBank/DDBJ databases">
        <title>The whole genome sequence of CPCC 205119.</title>
        <authorList>
            <person name="Jiang Z."/>
        </authorList>
    </citation>
    <scope>NUCLEOTIDE SEQUENCE [LARGE SCALE GENOMIC DNA]</scope>
    <source>
        <strain evidence="4 5">CPCC 205119</strain>
    </source>
</reference>
<feature type="domain" description="PAS" evidence="2">
    <location>
        <begin position="15"/>
        <end position="87"/>
    </location>
</feature>
<accession>A0A7K3WHB8</accession>
<dbReference type="Pfam" id="PF08447">
    <property type="entry name" value="PAS_3"/>
    <property type="match status" value="1"/>
</dbReference>
<dbReference type="SMART" id="SM00091">
    <property type="entry name" value="PAS"/>
    <property type="match status" value="1"/>
</dbReference>
<dbReference type="Pfam" id="PF07228">
    <property type="entry name" value="SpoIIE"/>
    <property type="match status" value="1"/>
</dbReference>
<dbReference type="InterPro" id="IPR003018">
    <property type="entry name" value="GAF"/>
</dbReference>
<dbReference type="SUPFAM" id="SSF81606">
    <property type="entry name" value="PP2C-like"/>
    <property type="match status" value="1"/>
</dbReference>
<dbReference type="InterPro" id="IPR029016">
    <property type="entry name" value="GAF-like_dom_sf"/>
</dbReference>
<dbReference type="SMART" id="SM00065">
    <property type="entry name" value="GAF"/>
    <property type="match status" value="1"/>
</dbReference>
<comment type="caution">
    <text evidence="4">The sequence shown here is derived from an EMBL/GenBank/DDBJ whole genome shotgun (WGS) entry which is preliminary data.</text>
</comment>
<dbReference type="InterPro" id="IPR035965">
    <property type="entry name" value="PAS-like_dom_sf"/>
</dbReference>
<dbReference type="Pfam" id="PF01590">
    <property type="entry name" value="GAF"/>
    <property type="match status" value="1"/>
</dbReference>
<dbReference type="Proteomes" id="UP000470470">
    <property type="component" value="Unassembled WGS sequence"/>
</dbReference>
<protein>
    <submittedName>
        <fullName evidence="4">SpoIIE family protein phosphatase</fullName>
    </submittedName>
</protein>
<dbReference type="NCBIfam" id="TIGR00229">
    <property type="entry name" value="sensory_box"/>
    <property type="match status" value="1"/>
</dbReference>
<proteinExistence type="predicted"/>
<gene>
    <name evidence="4" type="ORF">G1H19_12960</name>
</gene>
<dbReference type="SUPFAM" id="SSF55781">
    <property type="entry name" value="GAF domain-like"/>
    <property type="match status" value="1"/>
</dbReference>
<evidence type="ECO:0000259" key="3">
    <source>
        <dbReference type="PROSITE" id="PS50113"/>
    </source>
</evidence>
<organism evidence="4 5">
    <name type="scientific">Goekera deserti</name>
    <dbReference type="NCBI Taxonomy" id="2497753"/>
    <lineage>
        <taxon>Bacteria</taxon>
        <taxon>Bacillati</taxon>
        <taxon>Actinomycetota</taxon>
        <taxon>Actinomycetes</taxon>
        <taxon>Geodermatophilales</taxon>
        <taxon>Geodermatophilaceae</taxon>
        <taxon>Goekera</taxon>
    </lineage>
</organism>